<dbReference type="Proteomes" id="UP000309991">
    <property type="component" value="Segment"/>
</dbReference>
<dbReference type="EMBL" id="MK504444">
    <property type="protein sequence ID" value="QBJ03679.1"/>
    <property type="molecule type" value="Genomic_DNA"/>
</dbReference>
<organism evidence="1 2">
    <name type="scientific">Lactobacillus phage 3-521</name>
    <dbReference type="NCBI Taxonomy" id="2510943"/>
    <lineage>
        <taxon>Viruses</taxon>
        <taxon>Duplodnaviria</taxon>
        <taxon>Heunggongvirae</taxon>
        <taxon>Uroviricota</taxon>
        <taxon>Caudoviricetes</taxon>
        <taxon>Herelleviridae</taxon>
        <taxon>Watanabevirus</taxon>
        <taxon>Watanabevirus wv3521</taxon>
    </lineage>
</organism>
<evidence type="ECO:0000313" key="2">
    <source>
        <dbReference type="Proteomes" id="UP000309991"/>
    </source>
</evidence>
<protein>
    <submittedName>
        <fullName evidence="1">Uncharacterized protein</fullName>
    </submittedName>
</protein>
<gene>
    <name evidence="1" type="ORF">UCC3521_0141</name>
</gene>
<reference evidence="1 2" key="1">
    <citation type="submission" date="2019-02" db="EMBL/GenBank/DDBJ databases">
        <title>Isolation of virulent Lactobacillus brevis phages.</title>
        <authorList>
            <person name="Feyereisen M."/>
            <person name="Mahony J."/>
            <person name="O'Sullivan T."/>
            <person name="van Sinderen D."/>
        </authorList>
    </citation>
    <scope>NUCLEOTIDE SEQUENCE [LARGE SCALE GENOMIC DNA]</scope>
</reference>
<name>A0A4Y5FF01_9CAUD</name>
<accession>A0A4Y5FF01</accession>
<evidence type="ECO:0000313" key="1">
    <source>
        <dbReference type="EMBL" id="QBJ03679.1"/>
    </source>
</evidence>
<proteinExistence type="predicted"/>
<keyword evidence="2" id="KW-1185">Reference proteome</keyword>
<sequence length="37" mass="4743">MEKVLTPIRYHDTIREYQVDSKQEQLYNLRRLHNYEY</sequence>